<evidence type="ECO:0000313" key="2">
    <source>
        <dbReference type="EMBL" id="RUR70349.1"/>
    </source>
</evidence>
<feature type="transmembrane region" description="Helical" evidence="1">
    <location>
        <begin position="39"/>
        <end position="55"/>
    </location>
</feature>
<dbReference type="InterPro" id="IPR010721">
    <property type="entry name" value="UstE-like"/>
</dbReference>
<protein>
    <submittedName>
        <fullName evidence="2">DUF1295 domain-containing protein</fullName>
    </submittedName>
</protein>
<feature type="transmembrane region" description="Helical" evidence="1">
    <location>
        <begin position="109"/>
        <end position="128"/>
    </location>
</feature>
<proteinExistence type="predicted"/>
<name>A0A3S0XHV6_9BURK</name>
<feature type="transmembrane region" description="Helical" evidence="1">
    <location>
        <begin position="140"/>
        <end position="158"/>
    </location>
</feature>
<dbReference type="PANTHER" id="PTHR32251:SF17">
    <property type="entry name" value="STEROID 5-ALPHA REDUCTASE C-TERMINAL DOMAIN-CONTAINING PROTEIN"/>
    <property type="match status" value="1"/>
</dbReference>
<keyword evidence="1" id="KW-0812">Transmembrane</keyword>
<dbReference type="Proteomes" id="UP000281118">
    <property type="component" value="Unassembled WGS sequence"/>
</dbReference>
<accession>A0A3S0XHV6</accession>
<dbReference type="EMBL" id="RXFT01000012">
    <property type="protein sequence ID" value="RUR70349.1"/>
    <property type="molecule type" value="Genomic_DNA"/>
</dbReference>
<dbReference type="PROSITE" id="PS50244">
    <property type="entry name" value="S5A_REDUCTASE"/>
    <property type="match status" value="1"/>
</dbReference>
<comment type="caution">
    <text evidence="2">The sequence shown here is derived from an EMBL/GenBank/DDBJ whole genome shotgun (WGS) entry which is preliminary data.</text>
</comment>
<keyword evidence="1" id="KW-1133">Transmembrane helix</keyword>
<dbReference type="OrthoDB" id="9779233at2"/>
<dbReference type="Pfam" id="PF06966">
    <property type="entry name" value="DUF1295"/>
    <property type="match status" value="1"/>
</dbReference>
<dbReference type="PANTHER" id="PTHR32251">
    <property type="entry name" value="3-OXO-5-ALPHA-STEROID 4-DEHYDROGENASE"/>
    <property type="match status" value="1"/>
</dbReference>
<sequence length="267" mass="29346">MSSGMTVVALAGLAWTASLALPTWAVSLARHDASLVDRMWSVFIAGAGLVYFLLLPAQTARGLCMAVLGTAWALRLCIYVTWRNWGHGEDRRYQAIRARNQPNFGFRSLYLVFALQAVLAWIVSAPFLPGMAAARPLGPLDAVGGALALFGILFEAIGDAQMARFKADPANRGQVMDRGLWRYTRHPNYFGEACTWWGIWLMAIGGAGWGGAWSIVSPLLMTWLLLKVSGVRMLESDIGERRPAYLDYMARTNAFVPGPVRGDRSKH</sequence>
<dbReference type="AlphaFoldDB" id="A0A3S0XHV6"/>
<evidence type="ECO:0000313" key="3">
    <source>
        <dbReference type="Proteomes" id="UP000281118"/>
    </source>
</evidence>
<dbReference type="GO" id="GO:0016020">
    <property type="term" value="C:membrane"/>
    <property type="evidence" value="ECO:0007669"/>
    <property type="project" value="TreeGrafter"/>
</dbReference>
<organism evidence="2 3">
    <name type="scientific">Variovorax guangxiensis</name>
    <dbReference type="NCBI Taxonomy" id="1775474"/>
    <lineage>
        <taxon>Bacteria</taxon>
        <taxon>Pseudomonadati</taxon>
        <taxon>Pseudomonadota</taxon>
        <taxon>Betaproteobacteria</taxon>
        <taxon>Burkholderiales</taxon>
        <taxon>Comamonadaceae</taxon>
        <taxon>Variovorax</taxon>
    </lineage>
</organism>
<gene>
    <name evidence="2" type="ORF">EJP67_25165</name>
</gene>
<feature type="transmembrane region" description="Helical" evidence="1">
    <location>
        <begin position="197"/>
        <end position="226"/>
    </location>
</feature>
<evidence type="ECO:0000256" key="1">
    <source>
        <dbReference type="SAM" id="Phobius"/>
    </source>
</evidence>
<dbReference type="Gene3D" id="1.20.120.1630">
    <property type="match status" value="1"/>
</dbReference>
<keyword evidence="1" id="KW-0472">Membrane</keyword>
<reference evidence="2 3" key="1">
    <citation type="submission" date="2018-12" db="EMBL/GenBank/DDBJ databases">
        <title>The genome sequences of Variovorax guangxiensis DSM 27352.</title>
        <authorList>
            <person name="Gao J."/>
            <person name="Sun J."/>
        </authorList>
    </citation>
    <scope>NUCLEOTIDE SEQUENCE [LARGE SCALE GENOMIC DNA]</scope>
    <source>
        <strain evidence="2 3">DSM 27352</strain>
    </source>
</reference>